<protein>
    <submittedName>
        <fullName evidence="2">L-fucose dehydrogenase</fullName>
    </submittedName>
</protein>
<dbReference type="eggNOG" id="COG0667">
    <property type="taxonomic scope" value="Bacteria"/>
</dbReference>
<dbReference type="PROSITE" id="PS51318">
    <property type="entry name" value="TAT"/>
    <property type="match status" value="1"/>
</dbReference>
<accession>A0A074L3H4</accession>
<dbReference type="PANTHER" id="PTHR42686:SF1">
    <property type="entry name" value="GH17980P-RELATED"/>
    <property type="match status" value="1"/>
</dbReference>
<dbReference type="Proteomes" id="UP000027821">
    <property type="component" value="Unassembled WGS sequence"/>
</dbReference>
<comment type="caution">
    <text evidence="2">The sequence shown here is derived from an EMBL/GenBank/DDBJ whole genome shotgun (WGS) entry which is preliminary data.</text>
</comment>
<dbReference type="InterPro" id="IPR006311">
    <property type="entry name" value="TAT_signal"/>
</dbReference>
<name>A0A074L3H4_9BACT</name>
<dbReference type="OrthoDB" id="9773828at2"/>
<dbReference type="InterPro" id="IPR020471">
    <property type="entry name" value="AKR"/>
</dbReference>
<organism evidence="2 3">
    <name type="scientific">Anditalea andensis</name>
    <dbReference type="NCBI Taxonomy" id="1048983"/>
    <lineage>
        <taxon>Bacteria</taxon>
        <taxon>Pseudomonadati</taxon>
        <taxon>Bacteroidota</taxon>
        <taxon>Cytophagia</taxon>
        <taxon>Cytophagales</taxon>
        <taxon>Cytophagaceae</taxon>
        <taxon>Anditalea</taxon>
    </lineage>
</organism>
<evidence type="ECO:0000259" key="1">
    <source>
        <dbReference type="Pfam" id="PF00248"/>
    </source>
</evidence>
<dbReference type="EMBL" id="JMIH01000004">
    <property type="protein sequence ID" value="KEO75719.1"/>
    <property type="molecule type" value="Genomic_DNA"/>
</dbReference>
<dbReference type="InterPro" id="IPR023210">
    <property type="entry name" value="NADP_OxRdtase_dom"/>
</dbReference>
<dbReference type="PANTHER" id="PTHR42686">
    <property type="entry name" value="GH17980P-RELATED"/>
    <property type="match status" value="1"/>
</dbReference>
<dbReference type="CDD" id="cd19152">
    <property type="entry name" value="AKR_AKR15A"/>
    <property type="match status" value="1"/>
</dbReference>
<dbReference type="GO" id="GO:0005829">
    <property type="term" value="C:cytosol"/>
    <property type="evidence" value="ECO:0007669"/>
    <property type="project" value="TreeGrafter"/>
</dbReference>
<feature type="domain" description="NADP-dependent oxidoreductase" evidence="1">
    <location>
        <begin position="58"/>
        <end position="360"/>
    </location>
</feature>
<evidence type="ECO:0000313" key="2">
    <source>
        <dbReference type="EMBL" id="KEO75719.1"/>
    </source>
</evidence>
<gene>
    <name evidence="2" type="ORF">EL17_22085</name>
</gene>
<proteinExistence type="predicted"/>
<dbReference type="Pfam" id="PF00248">
    <property type="entry name" value="Aldo_ket_red"/>
    <property type="match status" value="1"/>
</dbReference>
<dbReference type="Gene3D" id="3.20.20.100">
    <property type="entry name" value="NADP-dependent oxidoreductase domain"/>
    <property type="match status" value="1"/>
</dbReference>
<sequence length="374" mass="41803">MTSRRNFITTGLKITAGASLAPLLPAFGSQHQADLPILERLTKRGTVNRDIILPANHGLGGVAIGNAFRPTTDEEARGAMEAAWEAGVRFYDTSPYYGLGLSERRFGQFLHNKKREDYILATKIGRIMKPTSEKQDTMWKEPAPFKYDYDYSASGTRRSIEDSLQRLGIESIDIVFIHDLSPENEEMDWEENFKKAEKGAMPELVKMREEGLIKGWGMGVNRIEPILKAIEASDPDICLTATQYSLIEHEDALNRLFPVCEKNNVKLVSGAPLNSGFLAGIDRYNYSEDIPEKFLQKRKQLKQIADDHNIDLRTAALQFCAAPEIMAAVIPGTRYASQAKENVVSMTADIPAAFWQELKQKGLIAKNAPLPKNV</sequence>
<dbReference type="InterPro" id="IPR036812">
    <property type="entry name" value="NAD(P)_OxRdtase_dom_sf"/>
</dbReference>
<dbReference type="RefSeq" id="WP_035068583.1">
    <property type="nucleotide sequence ID" value="NZ_JMIH01000004.1"/>
</dbReference>
<keyword evidence="3" id="KW-1185">Reference proteome</keyword>
<dbReference type="STRING" id="1048983.EL17_22085"/>
<dbReference type="SUPFAM" id="SSF51430">
    <property type="entry name" value="NAD(P)-linked oxidoreductase"/>
    <property type="match status" value="1"/>
</dbReference>
<dbReference type="GO" id="GO:0016491">
    <property type="term" value="F:oxidoreductase activity"/>
    <property type="evidence" value="ECO:0007669"/>
    <property type="project" value="InterPro"/>
</dbReference>
<reference evidence="2 3" key="1">
    <citation type="submission" date="2014-04" db="EMBL/GenBank/DDBJ databases">
        <title>Characterization and application of a salt tolerant electro-active bacterium.</title>
        <authorList>
            <person name="Yang L."/>
            <person name="Wei S."/>
            <person name="Tay Q.X.M."/>
        </authorList>
    </citation>
    <scope>NUCLEOTIDE SEQUENCE [LARGE SCALE GENOMIC DNA]</scope>
    <source>
        <strain evidence="2 3">LY1</strain>
    </source>
</reference>
<evidence type="ECO:0000313" key="3">
    <source>
        <dbReference type="Proteomes" id="UP000027821"/>
    </source>
</evidence>
<dbReference type="AlphaFoldDB" id="A0A074L3H4"/>